<evidence type="ECO:0000313" key="1">
    <source>
        <dbReference type="EMBL" id="KAK0968120.1"/>
    </source>
</evidence>
<dbReference type="AlphaFoldDB" id="A0AAN6K746"/>
<evidence type="ECO:0000313" key="2">
    <source>
        <dbReference type="Proteomes" id="UP001175353"/>
    </source>
</evidence>
<sequence length="236" mass="26869">MATRKSNRIANRMTAQQATMHGLEGVANTQNTTAKAPSPAPAILQTSRLLTLPAEIRNSIYDLILVREGRKRVLAPALPYEPAFLRTCRQIRGEAQGIFLHQNEFYITVYNLHYTIPRTHWLHSVAPQNRSVVLARSTQKMQWEHLRDWLKAYHAGEAARLPVPERYLSPDMHQVAARAFQVVERLGGGVKWEVVGEALVDLLEHYRGVGRGFRRGLWTRTRRHRKGEKVVQKGGA</sequence>
<protein>
    <submittedName>
        <fullName evidence="1">Uncharacterized protein</fullName>
    </submittedName>
</protein>
<accession>A0AAN6K746</accession>
<dbReference type="PANTHER" id="PTHR42085">
    <property type="entry name" value="F-BOX DOMAIN-CONTAINING PROTEIN"/>
    <property type="match status" value="1"/>
</dbReference>
<reference evidence="1" key="1">
    <citation type="submission" date="2023-06" db="EMBL/GenBank/DDBJ databases">
        <title>Black Yeasts Isolated from many extreme environments.</title>
        <authorList>
            <person name="Coleine C."/>
            <person name="Stajich J.E."/>
            <person name="Selbmann L."/>
        </authorList>
    </citation>
    <scope>NUCLEOTIDE SEQUENCE</scope>
    <source>
        <strain evidence="1">CCFEE 5200</strain>
    </source>
</reference>
<organism evidence="1 2">
    <name type="scientific">Friedmanniomyces endolithicus</name>
    <dbReference type="NCBI Taxonomy" id="329885"/>
    <lineage>
        <taxon>Eukaryota</taxon>
        <taxon>Fungi</taxon>
        <taxon>Dikarya</taxon>
        <taxon>Ascomycota</taxon>
        <taxon>Pezizomycotina</taxon>
        <taxon>Dothideomycetes</taxon>
        <taxon>Dothideomycetidae</taxon>
        <taxon>Mycosphaerellales</taxon>
        <taxon>Teratosphaeriaceae</taxon>
        <taxon>Friedmanniomyces</taxon>
    </lineage>
</organism>
<dbReference type="InterPro" id="IPR038883">
    <property type="entry name" value="AN11006-like"/>
</dbReference>
<proteinExistence type="predicted"/>
<dbReference type="PANTHER" id="PTHR42085:SF2">
    <property type="entry name" value="F-BOX DOMAIN-CONTAINING PROTEIN"/>
    <property type="match status" value="1"/>
</dbReference>
<dbReference type="EMBL" id="JAUJLE010000211">
    <property type="protein sequence ID" value="KAK0968120.1"/>
    <property type="molecule type" value="Genomic_DNA"/>
</dbReference>
<name>A0AAN6K746_9PEZI</name>
<keyword evidence="2" id="KW-1185">Reference proteome</keyword>
<comment type="caution">
    <text evidence="1">The sequence shown here is derived from an EMBL/GenBank/DDBJ whole genome shotgun (WGS) entry which is preliminary data.</text>
</comment>
<gene>
    <name evidence="1" type="ORF">LTR91_016868</name>
</gene>
<dbReference type="Proteomes" id="UP001175353">
    <property type="component" value="Unassembled WGS sequence"/>
</dbReference>